<keyword evidence="3" id="KW-0949">S-adenosyl-L-methionine</keyword>
<comment type="caution">
    <text evidence="5">The sequence shown here is derived from an EMBL/GenBank/DDBJ whole genome shotgun (WGS) entry which is preliminary data.</text>
</comment>
<keyword evidence="1" id="KW-0489">Methyltransferase</keyword>
<dbReference type="GO" id="GO:0032259">
    <property type="term" value="P:methylation"/>
    <property type="evidence" value="ECO:0007669"/>
    <property type="project" value="UniProtKB-KW"/>
</dbReference>
<evidence type="ECO:0000259" key="4">
    <source>
        <dbReference type="Pfam" id="PF13649"/>
    </source>
</evidence>
<reference evidence="5 6" key="1">
    <citation type="journal article" date="2018" name="Nat. Biotechnol.">
        <title>A standardized bacterial taxonomy based on genome phylogeny substantially revises the tree of life.</title>
        <authorList>
            <person name="Parks D.H."/>
            <person name="Chuvochina M."/>
            <person name="Waite D.W."/>
            <person name="Rinke C."/>
            <person name="Skarshewski A."/>
            <person name="Chaumeil P.A."/>
            <person name="Hugenholtz P."/>
        </authorList>
    </citation>
    <scope>NUCLEOTIDE SEQUENCE [LARGE SCALE GENOMIC DNA]</scope>
    <source>
        <strain evidence="5">UBA10185</strain>
    </source>
</reference>
<dbReference type="Proteomes" id="UP000264072">
    <property type="component" value="Unassembled WGS sequence"/>
</dbReference>
<dbReference type="GO" id="GO:0008168">
    <property type="term" value="F:methyltransferase activity"/>
    <property type="evidence" value="ECO:0007669"/>
    <property type="project" value="UniProtKB-KW"/>
</dbReference>
<proteinExistence type="predicted"/>
<dbReference type="Pfam" id="PF13649">
    <property type="entry name" value="Methyltransf_25"/>
    <property type="match status" value="1"/>
</dbReference>
<dbReference type="Gene3D" id="3.40.50.150">
    <property type="entry name" value="Vaccinia Virus protein VP39"/>
    <property type="match status" value="1"/>
</dbReference>
<dbReference type="AlphaFoldDB" id="A0A351JUH4"/>
<dbReference type="EMBL" id="DNHX01000040">
    <property type="protein sequence ID" value="HAZ29944.1"/>
    <property type="molecule type" value="Genomic_DNA"/>
</dbReference>
<protein>
    <recommendedName>
        <fullName evidence="4">Methyltransferase domain-containing protein</fullName>
    </recommendedName>
</protein>
<dbReference type="InterPro" id="IPR041698">
    <property type="entry name" value="Methyltransf_25"/>
</dbReference>
<gene>
    <name evidence="5" type="ORF">DCY43_04400</name>
</gene>
<keyword evidence="2" id="KW-0808">Transferase</keyword>
<dbReference type="PANTHER" id="PTHR43464">
    <property type="entry name" value="METHYLTRANSFERASE"/>
    <property type="match status" value="1"/>
</dbReference>
<dbReference type="PANTHER" id="PTHR43464:SF19">
    <property type="entry name" value="UBIQUINONE BIOSYNTHESIS O-METHYLTRANSFERASE, MITOCHONDRIAL"/>
    <property type="match status" value="1"/>
</dbReference>
<evidence type="ECO:0000256" key="1">
    <source>
        <dbReference type="ARBA" id="ARBA00022603"/>
    </source>
</evidence>
<evidence type="ECO:0000313" key="5">
    <source>
        <dbReference type="EMBL" id="HAZ29944.1"/>
    </source>
</evidence>
<sequence>MGRYTVYAKIQRVGAKKRVKPSDIEKLYKEQAQEYSHFADSSFSWLYLEKPVLDKVLAPFTNKHPKILDAGCGSGRVLRYLLSRNINSNDIVGVDICEDMLAIARKNAPNVTTVRSDLVTISLKSHFDLILCTHVLHYLDSNDYKRALRNLYKLLNPDGTLLLVLTHPVRTTRHNLENYFLRDWIVDHTPWGTNSPLFLRPISDMVNEVIRTGFTVKSLEEPSVPAGAEKSDPHNYAKYSCCPSRIAVIAIK</sequence>
<dbReference type="CDD" id="cd02440">
    <property type="entry name" value="AdoMet_MTases"/>
    <property type="match status" value="1"/>
</dbReference>
<organism evidence="5 6">
    <name type="scientific">candidate division WWE3 bacterium</name>
    <dbReference type="NCBI Taxonomy" id="2053526"/>
    <lineage>
        <taxon>Bacteria</taxon>
        <taxon>Katanobacteria</taxon>
    </lineage>
</organism>
<name>A0A351JUH4_UNCKA</name>
<evidence type="ECO:0000313" key="6">
    <source>
        <dbReference type="Proteomes" id="UP000264072"/>
    </source>
</evidence>
<accession>A0A351JUH4</accession>
<dbReference type="InterPro" id="IPR029063">
    <property type="entry name" value="SAM-dependent_MTases_sf"/>
</dbReference>
<evidence type="ECO:0000256" key="3">
    <source>
        <dbReference type="ARBA" id="ARBA00022691"/>
    </source>
</evidence>
<dbReference type="SUPFAM" id="SSF53335">
    <property type="entry name" value="S-adenosyl-L-methionine-dependent methyltransferases"/>
    <property type="match status" value="1"/>
</dbReference>
<feature type="domain" description="Methyltransferase" evidence="4">
    <location>
        <begin position="67"/>
        <end position="159"/>
    </location>
</feature>
<evidence type="ECO:0000256" key="2">
    <source>
        <dbReference type="ARBA" id="ARBA00022679"/>
    </source>
</evidence>